<evidence type="ECO:0000313" key="1">
    <source>
        <dbReference type="EMBL" id="MEW9625859.1"/>
    </source>
</evidence>
<dbReference type="EMBL" id="JBFOHL010000022">
    <property type="protein sequence ID" value="MEW9625859.1"/>
    <property type="molecule type" value="Genomic_DNA"/>
</dbReference>
<organism evidence="1 2">
    <name type="scientific">Rhodanobacter geophilus</name>
    <dbReference type="NCBI Taxonomy" id="3162488"/>
    <lineage>
        <taxon>Bacteria</taxon>
        <taxon>Pseudomonadati</taxon>
        <taxon>Pseudomonadota</taxon>
        <taxon>Gammaproteobacteria</taxon>
        <taxon>Lysobacterales</taxon>
        <taxon>Rhodanobacteraceae</taxon>
        <taxon>Rhodanobacter</taxon>
    </lineage>
</organism>
<accession>A0ABV3QTW7</accession>
<proteinExistence type="predicted"/>
<evidence type="ECO:0000313" key="2">
    <source>
        <dbReference type="Proteomes" id="UP001556170"/>
    </source>
</evidence>
<protein>
    <submittedName>
        <fullName evidence="1">Uncharacterized protein</fullName>
    </submittedName>
</protein>
<gene>
    <name evidence="1" type="ORF">ABQJ56_16675</name>
</gene>
<dbReference type="Proteomes" id="UP001556170">
    <property type="component" value="Unassembled WGS sequence"/>
</dbReference>
<reference evidence="1 2" key="1">
    <citation type="submission" date="2024-06" db="EMBL/GenBank/DDBJ databases">
        <authorList>
            <person name="Woo H."/>
        </authorList>
    </citation>
    <scope>NUCLEOTIDE SEQUENCE [LARGE SCALE GENOMIC DNA]</scope>
    <source>
        <strain evidence="1 2">S2-g</strain>
    </source>
</reference>
<name>A0ABV3QTW7_9GAMM</name>
<keyword evidence="2" id="KW-1185">Reference proteome</keyword>
<sequence>MPDLVIRHVDHLLAERIQAFAKNHQWSVNEVLLHALRRGLGAAESGQQAEALIEADELAALAGPWNATEQAVFRETVQALSTARGDQLVPPQRKANLFE</sequence>
<comment type="caution">
    <text evidence="1">The sequence shown here is derived from an EMBL/GenBank/DDBJ whole genome shotgun (WGS) entry which is preliminary data.</text>
</comment>
<dbReference type="RefSeq" id="WP_367846150.1">
    <property type="nucleotide sequence ID" value="NZ_JBFOHL010000022.1"/>
</dbReference>